<reference evidence="2" key="1">
    <citation type="submission" date="2018-05" db="EMBL/GenBank/DDBJ databases">
        <authorList>
            <person name="Lanie J.A."/>
            <person name="Ng W.-L."/>
            <person name="Kazmierczak K.M."/>
            <person name="Andrzejewski T.M."/>
            <person name="Davidsen T.M."/>
            <person name="Wayne K.J."/>
            <person name="Tettelin H."/>
            <person name="Glass J.I."/>
            <person name="Rusch D."/>
            <person name="Podicherti R."/>
            <person name="Tsui H.-C.T."/>
            <person name="Winkler M.E."/>
        </authorList>
    </citation>
    <scope>NUCLEOTIDE SEQUENCE</scope>
</reference>
<organism evidence="2">
    <name type="scientific">marine metagenome</name>
    <dbReference type="NCBI Taxonomy" id="408172"/>
    <lineage>
        <taxon>unclassified sequences</taxon>
        <taxon>metagenomes</taxon>
        <taxon>ecological metagenomes</taxon>
    </lineage>
</organism>
<dbReference type="InterPro" id="IPR036291">
    <property type="entry name" value="NAD(P)-bd_dom_sf"/>
</dbReference>
<dbReference type="Gene3D" id="3.40.50.720">
    <property type="entry name" value="NAD(P)-binding Rossmann-like Domain"/>
    <property type="match status" value="1"/>
</dbReference>
<dbReference type="InterPro" id="IPR029903">
    <property type="entry name" value="RmlD-like-bd"/>
</dbReference>
<evidence type="ECO:0000313" key="2">
    <source>
        <dbReference type="EMBL" id="SVC62070.1"/>
    </source>
</evidence>
<dbReference type="GO" id="GO:0008831">
    <property type="term" value="F:dTDP-4-dehydrorhamnose reductase activity"/>
    <property type="evidence" value="ECO:0007669"/>
    <property type="project" value="TreeGrafter"/>
</dbReference>
<name>A0A382NN60_9ZZZZ</name>
<protein>
    <recommendedName>
        <fullName evidence="1">RmlD-like substrate binding domain-containing protein</fullName>
    </recommendedName>
</protein>
<dbReference type="GO" id="GO:0019305">
    <property type="term" value="P:dTDP-rhamnose biosynthetic process"/>
    <property type="evidence" value="ECO:0007669"/>
    <property type="project" value="TreeGrafter"/>
</dbReference>
<accession>A0A382NN60</accession>
<dbReference type="InterPro" id="IPR005913">
    <property type="entry name" value="dTDP_dehydrorham_reduct"/>
</dbReference>
<dbReference type="GO" id="GO:0005829">
    <property type="term" value="C:cytosol"/>
    <property type="evidence" value="ECO:0007669"/>
    <property type="project" value="TreeGrafter"/>
</dbReference>
<feature type="domain" description="RmlD-like substrate binding" evidence="1">
    <location>
        <begin position="31"/>
        <end position="199"/>
    </location>
</feature>
<gene>
    <name evidence="2" type="ORF">METZ01_LOCUS314924</name>
</gene>
<evidence type="ECO:0000259" key="1">
    <source>
        <dbReference type="Pfam" id="PF04321"/>
    </source>
</evidence>
<dbReference type="PANTHER" id="PTHR10491:SF4">
    <property type="entry name" value="METHIONINE ADENOSYLTRANSFERASE 2 SUBUNIT BETA"/>
    <property type="match status" value="1"/>
</dbReference>
<dbReference type="AlphaFoldDB" id="A0A382NN60"/>
<dbReference type="PANTHER" id="PTHR10491">
    <property type="entry name" value="DTDP-4-DEHYDRORHAMNOSE REDUCTASE"/>
    <property type="match status" value="1"/>
</dbReference>
<dbReference type="Pfam" id="PF04321">
    <property type="entry name" value="RmlD_sub_bind"/>
    <property type="match status" value="1"/>
</dbReference>
<sequence length="202" mass="23579">MLGEAFFTVFSNEYNLKCTDIDVNEDWLTFTDFRDLDSYKRSVKDFRPDFLFHLGAFTDLEYCEKNVEETYRTNTYSVENAINISNELNIPLLYISTAGIFDGSKEIFDDWDTPSPMCHYAKSKYEGEKLVQIKSKRFLICRAGWMMGGGPKKDKKFINKIMTQIKEGRKELFIVNDKLGTPTYTHDFAENVRILLESEDWG</sequence>
<feature type="non-terminal residue" evidence="2">
    <location>
        <position position="202"/>
    </location>
</feature>
<proteinExistence type="predicted"/>
<dbReference type="SUPFAM" id="SSF51735">
    <property type="entry name" value="NAD(P)-binding Rossmann-fold domains"/>
    <property type="match status" value="1"/>
</dbReference>
<dbReference type="EMBL" id="UINC01101340">
    <property type="protein sequence ID" value="SVC62070.1"/>
    <property type="molecule type" value="Genomic_DNA"/>
</dbReference>